<evidence type="ECO:0000256" key="2">
    <source>
        <dbReference type="SAM" id="Phobius"/>
    </source>
</evidence>
<keyword evidence="2" id="KW-1133">Transmembrane helix</keyword>
<evidence type="ECO:0000313" key="3">
    <source>
        <dbReference type="EMBL" id="CAK0814255.1"/>
    </source>
</evidence>
<dbReference type="EMBL" id="CAUYUJ010005581">
    <property type="protein sequence ID" value="CAK0814255.1"/>
    <property type="molecule type" value="Genomic_DNA"/>
</dbReference>
<keyword evidence="2" id="KW-0812">Transmembrane</keyword>
<evidence type="ECO:0000256" key="1">
    <source>
        <dbReference type="SAM" id="MobiDB-lite"/>
    </source>
</evidence>
<name>A0ABN9R885_9DINO</name>
<accession>A0ABN9R885</accession>
<feature type="region of interest" description="Disordered" evidence="1">
    <location>
        <begin position="124"/>
        <end position="147"/>
    </location>
</feature>
<feature type="transmembrane region" description="Helical" evidence="2">
    <location>
        <begin position="93"/>
        <end position="115"/>
    </location>
</feature>
<gene>
    <name evidence="3" type="ORF">PCOR1329_LOCUS17908</name>
</gene>
<proteinExistence type="predicted"/>
<organism evidence="3 4">
    <name type="scientific">Prorocentrum cordatum</name>
    <dbReference type="NCBI Taxonomy" id="2364126"/>
    <lineage>
        <taxon>Eukaryota</taxon>
        <taxon>Sar</taxon>
        <taxon>Alveolata</taxon>
        <taxon>Dinophyceae</taxon>
        <taxon>Prorocentrales</taxon>
        <taxon>Prorocentraceae</taxon>
        <taxon>Prorocentrum</taxon>
    </lineage>
</organism>
<feature type="transmembrane region" description="Helical" evidence="2">
    <location>
        <begin position="61"/>
        <end position="81"/>
    </location>
</feature>
<comment type="caution">
    <text evidence="3">The sequence shown here is derived from an EMBL/GenBank/DDBJ whole genome shotgun (WGS) entry which is preliminary data.</text>
</comment>
<keyword evidence="4" id="KW-1185">Reference proteome</keyword>
<sequence>MRRMGGLGPAPEDSAHRQLHAGTNVLFSRAAHHAGIVGPFGLLGCALLCATVQEGKNMLSIVEGSSLTVVTLAVIFDMYVSTNIWSSTRFTKMLSIAFAGALLIVWLFVLIGLMIHTKCTEMRRREQGDSDRSESGETEQTDQTVIDHGEINKSSSGHLAKTHNRKWCWIW</sequence>
<keyword evidence="2" id="KW-0472">Membrane</keyword>
<feature type="transmembrane region" description="Helical" evidence="2">
    <location>
        <begin position="30"/>
        <end position="49"/>
    </location>
</feature>
<feature type="compositionally biased region" description="Basic and acidic residues" evidence="1">
    <location>
        <begin position="124"/>
        <end position="135"/>
    </location>
</feature>
<protein>
    <submittedName>
        <fullName evidence="3">Uncharacterized protein</fullName>
    </submittedName>
</protein>
<evidence type="ECO:0000313" key="4">
    <source>
        <dbReference type="Proteomes" id="UP001189429"/>
    </source>
</evidence>
<reference evidence="3" key="1">
    <citation type="submission" date="2023-10" db="EMBL/GenBank/DDBJ databases">
        <authorList>
            <person name="Chen Y."/>
            <person name="Shah S."/>
            <person name="Dougan E. K."/>
            <person name="Thang M."/>
            <person name="Chan C."/>
        </authorList>
    </citation>
    <scope>NUCLEOTIDE SEQUENCE [LARGE SCALE GENOMIC DNA]</scope>
</reference>
<dbReference type="Proteomes" id="UP001189429">
    <property type="component" value="Unassembled WGS sequence"/>
</dbReference>